<evidence type="ECO:0000313" key="8">
    <source>
        <dbReference type="Proteomes" id="UP001183222"/>
    </source>
</evidence>
<dbReference type="InterPro" id="IPR052185">
    <property type="entry name" value="IPC_Synthase-Related"/>
</dbReference>
<feature type="transmembrane region" description="Helical" evidence="5">
    <location>
        <begin position="98"/>
        <end position="114"/>
    </location>
</feature>
<evidence type="ECO:0000256" key="4">
    <source>
        <dbReference type="ARBA" id="ARBA00023136"/>
    </source>
</evidence>
<dbReference type="InterPro" id="IPR026841">
    <property type="entry name" value="Aur1/Ipt1"/>
</dbReference>
<evidence type="ECO:0000256" key="1">
    <source>
        <dbReference type="ARBA" id="ARBA00004141"/>
    </source>
</evidence>
<evidence type="ECO:0000256" key="3">
    <source>
        <dbReference type="ARBA" id="ARBA00022989"/>
    </source>
</evidence>
<sequence>MTVVEKAAITAAIPAPRSPLPDAARATLAGGPARTPDVPGVRPDRRRVVRRVLLSLLCASFAGACVLEGLPTDRIVLLGWVVAGLALYAVADGVRRLGRLLADWLPLVALLLAYDASRGLADGFGAPVHVSEPAAADRWLGAGHLPTVVLQAHWDAAWWQALATLVYASHFVVTPLVLAVLWVRDRRRWVRYARLVIALSAAGLVTYVLYPAAPPWLAARDGVIEPVRRLSGAGWEVLGLPRAGALLADSQGQVNQVAAVPSLHTAFAVLTCLVLLPVARRTWQRLLLLAYGPTMALVLVWAGEHYVVDTLLGAVYAAGVVLVAARARPLVARARPRVRGAVLRHRGRVPAPTVEV</sequence>
<feature type="domain" description="Inositolphosphotransferase Aur1/Ipt1" evidence="6">
    <location>
        <begin position="135"/>
        <end position="321"/>
    </location>
</feature>
<keyword evidence="4 5" id="KW-0472">Membrane</keyword>
<reference evidence="8" key="1">
    <citation type="submission" date="2023-07" db="EMBL/GenBank/DDBJ databases">
        <title>30 novel species of actinomycetes from the DSMZ collection.</title>
        <authorList>
            <person name="Nouioui I."/>
        </authorList>
    </citation>
    <scope>NUCLEOTIDE SEQUENCE [LARGE SCALE GENOMIC DNA]</scope>
    <source>
        <strain evidence="8">DSM 46792</strain>
    </source>
</reference>
<evidence type="ECO:0000256" key="2">
    <source>
        <dbReference type="ARBA" id="ARBA00022692"/>
    </source>
</evidence>
<feature type="transmembrane region" description="Helical" evidence="5">
    <location>
        <begin position="52"/>
        <end position="69"/>
    </location>
</feature>
<evidence type="ECO:0000256" key="5">
    <source>
        <dbReference type="SAM" id="Phobius"/>
    </source>
</evidence>
<feature type="transmembrane region" description="Helical" evidence="5">
    <location>
        <begin position="157"/>
        <end position="183"/>
    </location>
</feature>
<feature type="transmembrane region" description="Helical" evidence="5">
    <location>
        <begin position="286"/>
        <end position="304"/>
    </location>
</feature>
<comment type="caution">
    <text evidence="7">The sequence shown here is derived from an EMBL/GenBank/DDBJ whole genome shotgun (WGS) entry which is preliminary data.</text>
</comment>
<dbReference type="Proteomes" id="UP001183222">
    <property type="component" value="Unassembled WGS sequence"/>
</dbReference>
<gene>
    <name evidence="7" type="ORF">RM425_17895</name>
</gene>
<dbReference type="Pfam" id="PF14378">
    <property type="entry name" value="PAP2_3"/>
    <property type="match status" value="1"/>
</dbReference>
<feature type="transmembrane region" description="Helical" evidence="5">
    <location>
        <begin position="257"/>
        <end position="279"/>
    </location>
</feature>
<dbReference type="SUPFAM" id="SSF48317">
    <property type="entry name" value="Acid phosphatase/Vanadium-dependent haloperoxidase"/>
    <property type="match status" value="1"/>
</dbReference>
<feature type="transmembrane region" description="Helical" evidence="5">
    <location>
        <begin position="310"/>
        <end position="327"/>
    </location>
</feature>
<keyword evidence="8" id="KW-1185">Reference proteome</keyword>
<dbReference type="InterPro" id="IPR036938">
    <property type="entry name" value="PAP2/HPO_sf"/>
</dbReference>
<name>A0ABU2KC69_9ACTN</name>
<dbReference type="PANTHER" id="PTHR31310:SF7">
    <property type="entry name" value="PA-PHOSPHATASE RELATED-FAMILY PROTEIN DDB_G0268928"/>
    <property type="match status" value="1"/>
</dbReference>
<keyword evidence="3 5" id="KW-1133">Transmembrane helix</keyword>
<keyword evidence="2 5" id="KW-0812">Transmembrane</keyword>
<proteinExistence type="predicted"/>
<dbReference type="RefSeq" id="WP_311346579.1">
    <property type="nucleotide sequence ID" value="NZ_JAVREI010000016.1"/>
</dbReference>
<evidence type="ECO:0000259" key="6">
    <source>
        <dbReference type="Pfam" id="PF14378"/>
    </source>
</evidence>
<dbReference type="EMBL" id="JAVREI010000016">
    <property type="protein sequence ID" value="MDT0277775.1"/>
    <property type="molecule type" value="Genomic_DNA"/>
</dbReference>
<protein>
    <submittedName>
        <fullName evidence="7">Phosphatase PAP2 family protein</fullName>
    </submittedName>
</protein>
<organism evidence="7 8">
    <name type="scientific">Blastococcus goldschmidtiae</name>
    <dbReference type="NCBI Taxonomy" id="3075546"/>
    <lineage>
        <taxon>Bacteria</taxon>
        <taxon>Bacillati</taxon>
        <taxon>Actinomycetota</taxon>
        <taxon>Actinomycetes</taxon>
        <taxon>Geodermatophilales</taxon>
        <taxon>Geodermatophilaceae</taxon>
        <taxon>Blastococcus</taxon>
    </lineage>
</organism>
<evidence type="ECO:0000313" key="7">
    <source>
        <dbReference type="EMBL" id="MDT0277775.1"/>
    </source>
</evidence>
<feature type="transmembrane region" description="Helical" evidence="5">
    <location>
        <begin position="75"/>
        <end position="91"/>
    </location>
</feature>
<dbReference type="Gene3D" id="1.20.144.10">
    <property type="entry name" value="Phosphatidic acid phosphatase type 2/haloperoxidase"/>
    <property type="match status" value="1"/>
</dbReference>
<dbReference type="PANTHER" id="PTHR31310">
    <property type="match status" value="1"/>
</dbReference>
<comment type="subcellular location">
    <subcellularLocation>
        <location evidence="1">Membrane</location>
        <topology evidence="1">Multi-pass membrane protein</topology>
    </subcellularLocation>
</comment>
<accession>A0ABU2KC69</accession>
<feature type="transmembrane region" description="Helical" evidence="5">
    <location>
        <begin position="195"/>
        <end position="213"/>
    </location>
</feature>